<keyword evidence="2" id="KW-1185">Reference proteome</keyword>
<dbReference type="Proteomes" id="UP000076532">
    <property type="component" value="Unassembled WGS sequence"/>
</dbReference>
<proteinExistence type="predicted"/>
<dbReference type="SUPFAM" id="SSF52540">
    <property type="entry name" value="P-loop containing nucleoside triphosphate hydrolases"/>
    <property type="match status" value="1"/>
</dbReference>
<dbReference type="PANTHER" id="PTHR47642">
    <property type="entry name" value="ATP-DEPENDENT DNA HELICASE"/>
    <property type="match status" value="1"/>
</dbReference>
<organism evidence="1 2">
    <name type="scientific">Athelia psychrophila</name>
    <dbReference type="NCBI Taxonomy" id="1759441"/>
    <lineage>
        <taxon>Eukaryota</taxon>
        <taxon>Fungi</taxon>
        <taxon>Dikarya</taxon>
        <taxon>Basidiomycota</taxon>
        <taxon>Agaricomycotina</taxon>
        <taxon>Agaricomycetes</taxon>
        <taxon>Agaricomycetidae</taxon>
        <taxon>Atheliales</taxon>
        <taxon>Atheliaceae</taxon>
        <taxon>Athelia</taxon>
    </lineage>
</organism>
<dbReference type="OrthoDB" id="432234at2759"/>
<dbReference type="InterPro" id="IPR027417">
    <property type="entry name" value="P-loop_NTPase"/>
</dbReference>
<protein>
    <recommendedName>
        <fullName evidence="3">DNA helicase</fullName>
    </recommendedName>
</protein>
<accession>A0A166V699</accession>
<dbReference type="EMBL" id="KV417486">
    <property type="protein sequence ID" value="KZP32385.1"/>
    <property type="molecule type" value="Genomic_DNA"/>
</dbReference>
<feature type="non-terminal residue" evidence="1">
    <location>
        <position position="1"/>
    </location>
</feature>
<sequence>ILSGDFCQLPPVPNRINGVQVPPIFAFDATKWHSCVGPPIMLSKVFRQKDQTFVDILNDMRFGKLSDKAVAEFMKLSRPLLYKDGIGPTQLYPTRNEVERANKTQLDRLPGEIEPYVAIDLPGRDSKDRLVSPEVMKTLLERMVTPPRINLKVNSNSSCCR</sequence>
<dbReference type="InterPro" id="IPR051055">
    <property type="entry name" value="PIF1_helicase"/>
</dbReference>
<evidence type="ECO:0008006" key="3">
    <source>
        <dbReference type="Google" id="ProtNLM"/>
    </source>
</evidence>
<dbReference type="AlphaFoldDB" id="A0A166V699"/>
<reference evidence="1 2" key="1">
    <citation type="journal article" date="2016" name="Mol. Biol. Evol.">
        <title>Comparative Genomics of Early-Diverging Mushroom-Forming Fungi Provides Insights into the Origins of Lignocellulose Decay Capabilities.</title>
        <authorList>
            <person name="Nagy L.G."/>
            <person name="Riley R."/>
            <person name="Tritt A."/>
            <person name="Adam C."/>
            <person name="Daum C."/>
            <person name="Floudas D."/>
            <person name="Sun H."/>
            <person name="Yadav J.S."/>
            <person name="Pangilinan J."/>
            <person name="Larsson K.H."/>
            <person name="Matsuura K."/>
            <person name="Barry K."/>
            <person name="Labutti K."/>
            <person name="Kuo R."/>
            <person name="Ohm R.A."/>
            <person name="Bhattacharya S.S."/>
            <person name="Shirouzu T."/>
            <person name="Yoshinaga Y."/>
            <person name="Martin F.M."/>
            <person name="Grigoriev I.V."/>
            <person name="Hibbett D.S."/>
        </authorList>
    </citation>
    <scope>NUCLEOTIDE SEQUENCE [LARGE SCALE GENOMIC DNA]</scope>
    <source>
        <strain evidence="1 2">CBS 109695</strain>
    </source>
</reference>
<evidence type="ECO:0000313" key="1">
    <source>
        <dbReference type="EMBL" id="KZP32385.1"/>
    </source>
</evidence>
<dbReference type="PANTHER" id="PTHR47642:SF5">
    <property type="entry name" value="ATP-DEPENDENT DNA HELICASE"/>
    <property type="match status" value="1"/>
</dbReference>
<name>A0A166V699_9AGAM</name>
<dbReference type="STRING" id="436010.A0A166V699"/>
<gene>
    <name evidence="1" type="ORF">FIBSPDRAFT_723029</name>
</gene>
<evidence type="ECO:0000313" key="2">
    <source>
        <dbReference type="Proteomes" id="UP000076532"/>
    </source>
</evidence>